<evidence type="ECO:0000313" key="2">
    <source>
        <dbReference type="Proteomes" id="UP000184295"/>
    </source>
</evidence>
<dbReference type="Proteomes" id="UP000184295">
    <property type="component" value="Unassembled WGS sequence"/>
</dbReference>
<gene>
    <name evidence="1" type="ORF">SAMN02745225_01537</name>
</gene>
<protein>
    <submittedName>
        <fullName evidence="1">Uncharacterized protein</fullName>
    </submittedName>
</protein>
<name>A0A1M4W3E5_9ACTN</name>
<reference evidence="2" key="1">
    <citation type="submission" date="2016-11" db="EMBL/GenBank/DDBJ databases">
        <authorList>
            <person name="Varghese N."/>
            <person name="Submissions S."/>
        </authorList>
    </citation>
    <scope>NUCLEOTIDE SEQUENCE [LARGE SCALE GENOMIC DNA]</scope>
    <source>
        <strain evidence="2">DSM 19514</strain>
    </source>
</reference>
<dbReference type="RefSeq" id="WP_072790871.1">
    <property type="nucleotide sequence ID" value="NZ_FQUL01000021.1"/>
</dbReference>
<sequence>MKLWLGTLGVDVSVSVEELVGHTLAKSLEAPHASAILRKLLGSETYQLMEEKISPGQSGKLLSEIRSNSEDLVLGAKTKTGIEIGVDTDFTLSLEDSIIVVRKVKKYLRNDITN</sequence>
<dbReference type="AlphaFoldDB" id="A0A1M4W3E5"/>
<keyword evidence="2" id="KW-1185">Reference proteome</keyword>
<accession>A0A1M4W3E5</accession>
<organism evidence="1 2">
    <name type="scientific">Ferrithrix thermotolerans DSM 19514</name>
    <dbReference type="NCBI Taxonomy" id="1121881"/>
    <lineage>
        <taxon>Bacteria</taxon>
        <taxon>Bacillati</taxon>
        <taxon>Actinomycetota</taxon>
        <taxon>Acidimicrobiia</taxon>
        <taxon>Acidimicrobiales</taxon>
        <taxon>Acidimicrobiaceae</taxon>
        <taxon>Ferrithrix</taxon>
    </lineage>
</organism>
<proteinExistence type="predicted"/>
<evidence type="ECO:0000313" key="1">
    <source>
        <dbReference type="EMBL" id="SHE75729.1"/>
    </source>
</evidence>
<dbReference type="STRING" id="1121881.SAMN02745225_01537"/>
<dbReference type="EMBL" id="FQUL01000021">
    <property type="protein sequence ID" value="SHE75729.1"/>
    <property type="molecule type" value="Genomic_DNA"/>
</dbReference>